<feature type="region of interest" description="Disordered" evidence="1">
    <location>
        <begin position="370"/>
        <end position="416"/>
    </location>
</feature>
<keyword evidence="2" id="KW-0812">Transmembrane</keyword>
<dbReference type="OrthoDB" id="47313at2759"/>
<dbReference type="EMBL" id="CAICTM010001401">
    <property type="protein sequence ID" value="CAB9523321.1"/>
    <property type="molecule type" value="Genomic_DNA"/>
</dbReference>
<evidence type="ECO:0000313" key="4">
    <source>
        <dbReference type="EMBL" id="CAB9523321.1"/>
    </source>
</evidence>
<protein>
    <recommendedName>
        <fullName evidence="6">Transmembrane protein</fullName>
    </recommendedName>
</protein>
<sequence>MSPFSCNRSLLFVALLQLQVTTFAAAECTGFFCPENPYTRHNNEETEEEPCIGFGCNEEDSQEEEPSSNSMLGECTMVSLEMDTDSRPEDTTFELVCNDIHLWQYPSDQLLQRGAYDKLSVDSCVYMRDDSCCEFVIKDQGRDGLMAGDYAALSLKVDGEEILSYNTMDSPPFESLTRTFGSACRDAVVPVEETKKDEPIESCDGEDETLARFEITLDDKPEETSWYLICDDRISGNLLTLWNRPRGTLSTPTEAIVETACIAPTSTCAFSIVDSAGDGLDFGGYSLTFGSNLIDLYDTEPFDEKSYCIGRLCAENLQNAAEKTLASTLITDYSHEQLEKMGEAVGNAVDALVFDSKEEVKDEVSEIAQKIFGDDDESSSSDDTDSDNDDDLSDSDDEPGSSNQNRRPDSHFISEGSGSGVSLEAWAYAVLGVAALMGAILLFAACALDRATPPGQSSSDAARDALSPSKSGESDDASTFLGDEEEPAPV</sequence>
<reference evidence="4" key="1">
    <citation type="submission" date="2020-06" db="EMBL/GenBank/DDBJ databases">
        <authorList>
            <consortium name="Plant Systems Biology data submission"/>
        </authorList>
    </citation>
    <scope>NUCLEOTIDE SEQUENCE</scope>
    <source>
        <strain evidence="4">D6</strain>
    </source>
</reference>
<organism evidence="4 5">
    <name type="scientific">Seminavis robusta</name>
    <dbReference type="NCBI Taxonomy" id="568900"/>
    <lineage>
        <taxon>Eukaryota</taxon>
        <taxon>Sar</taxon>
        <taxon>Stramenopiles</taxon>
        <taxon>Ochrophyta</taxon>
        <taxon>Bacillariophyta</taxon>
        <taxon>Bacillariophyceae</taxon>
        <taxon>Bacillariophycidae</taxon>
        <taxon>Naviculales</taxon>
        <taxon>Naviculaceae</taxon>
        <taxon>Seminavis</taxon>
    </lineage>
</organism>
<keyword evidence="2" id="KW-0472">Membrane</keyword>
<name>A0A9N8EPX0_9STRA</name>
<keyword evidence="3" id="KW-0732">Signal</keyword>
<feature type="transmembrane region" description="Helical" evidence="2">
    <location>
        <begin position="425"/>
        <end position="448"/>
    </location>
</feature>
<keyword evidence="5" id="KW-1185">Reference proteome</keyword>
<accession>A0A9N8EPX0</accession>
<dbReference type="AlphaFoldDB" id="A0A9N8EPX0"/>
<keyword evidence="2" id="KW-1133">Transmembrane helix</keyword>
<evidence type="ECO:0008006" key="6">
    <source>
        <dbReference type="Google" id="ProtNLM"/>
    </source>
</evidence>
<feature type="region of interest" description="Disordered" evidence="1">
    <location>
        <begin position="451"/>
        <end position="490"/>
    </location>
</feature>
<evidence type="ECO:0000256" key="1">
    <source>
        <dbReference type="SAM" id="MobiDB-lite"/>
    </source>
</evidence>
<gene>
    <name evidence="4" type="ORF">SEMRO_1403_G269680.1</name>
</gene>
<feature type="chain" id="PRO_5040286863" description="Transmembrane protein" evidence="3">
    <location>
        <begin position="27"/>
        <end position="490"/>
    </location>
</feature>
<feature type="compositionally biased region" description="Acidic residues" evidence="1">
    <location>
        <begin position="374"/>
        <end position="399"/>
    </location>
</feature>
<feature type="signal peptide" evidence="3">
    <location>
        <begin position="1"/>
        <end position="26"/>
    </location>
</feature>
<evidence type="ECO:0000256" key="3">
    <source>
        <dbReference type="SAM" id="SignalP"/>
    </source>
</evidence>
<comment type="caution">
    <text evidence="4">The sequence shown here is derived from an EMBL/GenBank/DDBJ whole genome shotgun (WGS) entry which is preliminary data.</text>
</comment>
<dbReference type="Proteomes" id="UP001153069">
    <property type="component" value="Unassembled WGS sequence"/>
</dbReference>
<proteinExistence type="predicted"/>
<evidence type="ECO:0000256" key="2">
    <source>
        <dbReference type="SAM" id="Phobius"/>
    </source>
</evidence>
<evidence type="ECO:0000313" key="5">
    <source>
        <dbReference type="Proteomes" id="UP001153069"/>
    </source>
</evidence>